<sequence length="54" mass="6575">MQPLQQLKLESQLPRIRLLKLRLKLRLELLLSKQLQMQLHIQPPLQQQKRLKAR</sequence>
<reference evidence="1" key="1">
    <citation type="journal article" date="2020" name="Nature">
        <title>Giant virus diversity and host interactions through global metagenomics.</title>
        <authorList>
            <person name="Schulz F."/>
            <person name="Roux S."/>
            <person name="Paez-Espino D."/>
            <person name="Jungbluth S."/>
            <person name="Walsh D.A."/>
            <person name="Denef V.J."/>
            <person name="McMahon K.D."/>
            <person name="Konstantinidis K.T."/>
            <person name="Eloe-Fadrosh E.A."/>
            <person name="Kyrpides N.C."/>
            <person name="Woyke T."/>
        </authorList>
    </citation>
    <scope>NUCLEOTIDE SEQUENCE</scope>
    <source>
        <strain evidence="1">GVMAG-M-3300013285-6</strain>
    </source>
</reference>
<proteinExistence type="predicted"/>
<accession>A0A6C0BIY8</accession>
<dbReference type="AlphaFoldDB" id="A0A6C0BIY8"/>
<name>A0A6C0BIY8_9ZZZZ</name>
<evidence type="ECO:0000313" key="1">
    <source>
        <dbReference type="EMBL" id="QHS91982.1"/>
    </source>
</evidence>
<dbReference type="EMBL" id="MN739166">
    <property type="protein sequence ID" value="QHS91982.1"/>
    <property type="molecule type" value="Genomic_DNA"/>
</dbReference>
<organism evidence="1">
    <name type="scientific">viral metagenome</name>
    <dbReference type="NCBI Taxonomy" id="1070528"/>
    <lineage>
        <taxon>unclassified sequences</taxon>
        <taxon>metagenomes</taxon>
        <taxon>organismal metagenomes</taxon>
    </lineage>
</organism>
<protein>
    <submittedName>
        <fullName evidence="1">Uncharacterized protein</fullName>
    </submittedName>
</protein>